<dbReference type="AlphaFoldDB" id="A0A538TJE8"/>
<evidence type="ECO:0000259" key="9">
    <source>
        <dbReference type="PROSITE" id="PS50110"/>
    </source>
</evidence>
<dbReference type="SUPFAM" id="SSF46689">
    <property type="entry name" value="Homeodomain-like"/>
    <property type="match status" value="1"/>
</dbReference>
<dbReference type="InterPro" id="IPR002078">
    <property type="entry name" value="Sigma_54_int"/>
</dbReference>
<dbReference type="Gene3D" id="3.40.50.300">
    <property type="entry name" value="P-loop containing nucleotide triphosphate hydrolases"/>
    <property type="match status" value="1"/>
</dbReference>
<organism evidence="10 11">
    <name type="scientific">Eiseniibacteriota bacterium</name>
    <dbReference type="NCBI Taxonomy" id="2212470"/>
    <lineage>
        <taxon>Bacteria</taxon>
        <taxon>Candidatus Eiseniibacteriota</taxon>
    </lineage>
</organism>
<evidence type="ECO:0000256" key="4">
    <source>
        <dbReference type="ARBA" id="ARBA00023015"/>
    </source>
</evidence>
<dbReference type="Proteomes" id="UP000317691">
    <property type="component" value="Unassembled WGS sequence"/>
</dbReference>
<feature type="domain" description="Sigma-54 factor interaction" evidence="8">
    <location>
        <begin position="136"/>
        <end position="365"/>
    </location>
</feature>
<dbReference type="SUPFAM" id="SSF52172">
    <property type="entry name" value="CheY-like"/>
    <property type="match status" value="1"/>
</dbReference>
<dbReference type="Pfam" id="PF02954">
    <property type="entry name" value="HTH_8"/>
    <property type="match status" value="1"/>
</dbReference>
<keyword evidence="3" id="KW-0067">ATP-binding</keyword>
<comment type="caution">
    <text evidence="10">The sequence shown here is derived from an EMBL/GenBank/DDBJ whole genome shotgun (WGS) entry which is preliminary data.</text>
</comment>
<evidence type="ECO:0000313" key="11">
    <source>
        <dbReference type="Proteomes" id="UP000317691"/>
    </source>
</evidence>
<dbReference type="GO" id="GO:0005524">
    <property type="term" value="F:ATP binding"/>
    <property type="evidence" value="ECO:0007669"/>
    <property type="project" value="UniProtKB-KW"/>
</dbReference>
<dbReference type="SMART" id="SM00448">
    <property type="entry name" value="REC"/>
    <property type="match status" value="1"/>
</dbReference>
<dbReference type="InterPro" id="IPR027417">
    <property type="entry name" value="P-loop_NTPase"/>
</dbReference>
<sequence>MPSVLIVDDEANIRKSLEGALGREGFQADSAASVAEGRTKLRDAYDFVLLDVWFPEESGLDLLAEITAGSPETAVIMMSGHSTIDVAVKATKLGAFDFLEKPISLERLLVLLRNASTTLALRNENSRLRQPWMHPIVGASPAVQKLLREVQLAGQSAARVLIQGENGTGKELVARALHASGARRERPFVAVNCSAIPEELIESELFGHERGAFTGATQARRGRFEEAHGGTLFLDEVGDLSPRAQTKLLRVLEEAEFFRVGGNRTIRVDVRVIAATNRDLAERIQSNQFREDLYFRLAVIPITVPPLRQRPEDIPLLLEHFATQIAKETNGKQKRFTPSALDTLRRYSFPGNVRELRNLVERLIIMTPGTSVDHEQVHAALPRAEGTVAERPRLSEAVREFEKKQIEAAILAEGTMTKAASRLGLERSHLYKKMKRLGWRPESLEP</sequence>
<dbReference type="SUPFAM" id="SSF52540">
    <property type="entry name" value="P-loop containing nucleoside triphosphate hydrolases"/>
    <property type="match status" value="1"/>
</dbReference>
<dbReference type="Pfam" id="PF25601">
    <property type="entry name" value="AAA_lid_14"/>
    <property type="match status" value="1"/>
</dbReference>
<dbReference type="PROSITE" id="PS50110">
    <property type="entry name" value="RESPONSE_REGULATORY"/>
    <property type="match status" value="1"/>
</dbReference>
<dbReference type="InterPro" id="IPR058031">
    <property type="entry name" value="AAA_lid_NorR"/>
</dbReference>
<dbReference type="InterPro" id="IPR009057">
    <property type="entry name" value="Homeodomain-like_sf"/>
</dbReference>
<dbReference type="Gene3D" id="1.10.10.60">
    <property type="entry name" value="Homeodomain-like"/>
    <property type="match status" value="1"/>
</dbReference>
<dbReference type="SMART" id="SM00382">
    <property type="entry name" value="AAA"/>
    <property type="match status" value="1"/>
</dbReference>
<name>A0A538TJE8_UNCEI</name>
<evidence type="ECO:0000313" key="10">
    <source>
        <dbReference type="EMBL" id="TMQ63747.1"/>
    </source>
</evidence>
<evidence type="ECO:0000256" key="6">
    <source>
        <dbReference type="ARBA" id="ARBA00023163"/>
    </source>
</evidence>
<dbReference type="Pfam" id="PF00072">
    <property type="entry name" value="Response_reg"/>
    <property type="match status" value="1"/>
</dbReference>
<evidence type="ECO:0000256" key="5">
    <source>
        <dbReference type="ARBA" id="ARBA00023125"/>
    </source>
</evidence>
<dbReference type="InterPro" id="IPR025943">
    <property type="entry name" value="Sigma_54_int_dom_ATP-bd_2"/>
</dbReference>
<dbReference type="PANTHER" id="PTHR32071">
    <property type="entry name" value="TRANSCRIPTIONAL REGULATORY PROTEIN"/>
    <property type="match status" value="1"/>
</dbReference>
<evidence type="ECO:0000259" key="8">
    <source>
        <dbReference type="PROSITE" id="PS50045"/>
    </source>
</evidence>
<keyword evidence="5" id="KW-0238">DNA-binding</keyword>
<keyword evidence="2" id="KW-0547">Nucleotide-binding</keyword>
<dbReference type="CDD" id="cd00009">
    <property type="entry name" value="AAA"/>
    <property type="match status" value="1"/>
</dbReference>
<keyword evidence="4" id="KW-0805">Transcription regulation</keyword>
<dbReference type="InterPro" id="IPR003593">
    <property type="entry name" value="AAA+_ATPase"/>
</dbReference>
<feature type="modified residue" description="4-aspartylphosphate" evidence="7">
    <location>
        <position position="51"/>
    </location>
</feature>
<keyword evidence="1 7" id="KW-0597">Phosphoprotein</keyword>
<dbReference type="EMBL" id="VBOZ01000029">
    <property type="protein sequence ID" value="TMQ63747.1"/>
    <property type="molecule type" value="Genomic_DNA"/>
</dbReference>
<feature type="domain" description="Response regulatory" evidence="9">
    <location>
        <begin position="3"/>
        <end position="116"/>
    </location>
</feature>
<dbReference type="PROSITE" id="PS00676">
    <property type="entry name" value="SIGMA54_INTERACT_2"/>
    <property type="match status" value="1"/>
</dbReference>
<dbReference type="GO" id="GO:0006355">
    <property type="term" value="P:regulation of DNA-templated transcription"/>
    <property type="evidence" value="ECO:0007669"/>
    <property type="project" value="InterPro"/>
</dbReference>
<dbReference type="GO" id="GO:0000160">
    <property type="term" value="P:phosphorelay signal transduction system"/>
    <property type="evidence" value="ECO:0007669"/>
    <property type="project" value="InterPro"/>
</dbReference>
<dbReference type="InterPro" id="IPR025944">
    <property type="entry name" value="Sigma_54_int_dom_CS"/>
</dbReference>
<keyword evidence="6" id="KW-0804">Transcription</keyword>
<dbReference type="InterPro" id="IPR001789">
    <property type="entry name" value="Sig_transdc_resp-reg_receiver"/>
</dbReference>
<dbReference type="InterPro" id="IPR002197">
    <property type="entry name" value="HTH_Fis"/>
</dbReference>
<dbReference type="Gene3D" id="1.10.8.60">
    <property type="match status" value="1"/>
</dbReference>
<evidence type="ECO:0000256" key="3">
    <source>
        <dbReference type="ARBA" id="ARBA00022840"/>
    </source>
</evidence>
<proteinExistence type="predicted"/>
<dbReference type="PROSITE" id="PS50045">
    <property type="entry name" value="SIGMA54_INTERACT_4"/>
    <property type="match status" value="1"/>
</dbReference>
<dbReference type="Pfam" id="PF00158">
    <property type="entry name" value="Sigma54_activat"/>
    <property type="match status" value="1"/>
</dbReference>
<accession>A0A538TJE8</accession>
<evidence type="ECO:0000256" key="1">
    <source>
        <dbReference type="ARBA" id="ARBA00022553"/>
    </source>
</evidence>
<dbReference type="Gene3D" id="3.40.50.2300">
    <property type="match status" value="1"/>
</dbReference>
<reference evidence="10 11" key="1">
    <citation type="journal article" date="2019" name="Nat. Microbiol.">
        <title>Mediterranean grassland soil C-N compound turnover is dependent on rainfall and depth, and is mediated by genomically divergent microorganisms.</title>
        <authorList>
            <person name="Diamond S."/>
            <person name="Andeer P.F."/>
            <person name="Li Z."/>
            <person name="Crits-Christoph A."/>
            <person name="Burstein D."/>
            <person name="Anantharaman K."/>
            <person name="Lane K.R."/>
            <person name="Thomas B.C."/>
            <person name="Pan C."/>
            <person name="Northen T.R."/>
            <person name="Banfield J.F."/>
        </authorList>
    </citation>
    <scope>NUCLEOTIDE SEQUENCE [LARGE SCALE GENOMIC DNA]</scope>
    <source>
        <strain evidence="10">WS_9</strain>
    </source>
</reference>
<evidence type="ECO:0000256" key="2">
    <source>
        <dbReference type="ARBA" id="ARBA00022741"/>
    </source>
</evidence>
<protein>
    <submittedName>
        <fullName evidence="10">Sigma-54-dependent Fis family transcriptional regulator</fullName>
    </submittedName>
</protein>
<dbReference type="PROSITE" id="PS00688">
    <property type="entry name" value="SIGMA54_INTERACT_3"/>
    <property type="match status" value="1"/>
</dbReference>
<evidence type="ECO:0000256" key="7">
    <source>
        <dbReference type="PROSITE-ProRule" id="PRU00169"/>
    </source>
</evidence>
<dbReference type="GO" id="GO:0043565">
    <property type="term" value="F:sequence-specific DNA binding"/>
    <property type="evidence" value="ECO:0007669"/>
    <property type="project" value="InterPro"/>
</dbReference>
<dbReference type="PANTHER" id="PTHR32071:SF17">
    <property type="entry name" value="TRANSCRIPTIONAL REGULATOR (NTRC FAMILY)"/>
    <property type="match status" value="1"/>
</dbReference>
<gene>
    <name evidence="10" type="ORF">E6K79_08850</name>
</gene>
<dbReference type="FunFam" id="3.40.50.300:FF:000006">
    <property type="entry name" value="DNA-binding transcriptional regulator NtrC"/>
    <property type="match status" value="1"/>
</dbReference>
<dbReference type="InterPro" id="IPR011006">
    <property type="entry name" value="CheY-like_superfamily"/>
</dbReference>